<reference evidence="2" key="1">
    <citation type="journal article" date="2019" name="Int. J. Syst. Evol. Microbiol.">
        <title>The Global Catalogue of Microorganisms (GCM) 10K type strain sequencing project: providing services to taxonomists for standard genome sequencing and annotation.</title>
        <authorList>
            <consortium name="The Broad Institute Genomics Platform"/>
            <consortium name="The Broad Institute Genome Sequencing Center for Infectious Disease"/>
            <person name="Wu L."/>
            <person name="Ma J."/>
        </authorList>
    </citation>
    <scope>NUCLEOTIDE SEQUENCE [LARGE SCALE GENOMIC DNA]</scope>
    <source>
        <strain evidence="2">CECT 7806</strain>
    </source>
</reference>
<dbReference type="Proteomes" id="UP001244297">
    <property type="component" value="Unassembled WGS sequence"/>
</dbReference>
<organism evidence="1 2">
    <name type="scientific">Methylobacterium longum</name>
    <dbReference type="NCBI Taxonomy" id="767694"/>
    <lineage>
        <taxon>Bacteria</taxon>
        <taxon>Pseudomonadati</taxon>
        <taxon>Pseudomonadota</taxon>
        <taxon>Alphaproteobacteria</taxon>
        <taxon>Hyphomicrobiales</taxon>
        <taxon>Methylobacteriaceae</taxon>
        <taxon>Methylobacterium</taxon>
    </lineage>
</organism>
<sequence length="75" mass="8327">MGIACEVWLNETEKPVGKFEFDTVPRSGETIALPAAEEGAYTHYRVEHVTHRAHGPSEHCATFLFVAAITELTKK</sequence>
<dbReference type="EMBL" id="JAUFPT010000008">
    <property type="protein sequence ID" value="MDN3569820.1"/>
    <property type="molecule type" value="Genomic_DNA"/>
</dbReference>
<protein>
    <submittedName>
        <fullName evidence="1">Uncharacterized protein</fullName>
    </submittedName>
</protein>
<proteinExistence type="predicted"/>
<dbReference type="RefSeq" id="WP_238290962.1">
    <property type="nucleotide sequence ID" value="NZ_BPQS01000030.1"/>
</dbReference>
<evidence type="ECO:0000313" key="2">
    <source>
        <dbReference type="Proteomes" id="UP001244297"/>
    </source>
</evidence>
<keyword evidence="2" id="KW-1185">Reference proteome</keyword>
<evidence type="ECO:0000313" key="1">
    <source>
        <dbReference type="EMBL" id="MDN3569820.1"/>
    </source>
</evidence>
<name>A0ABT8AJ70_9HYPH</name>
<comment type="caution">
    <text evidence="1">The sequence shown here is derived from an EMBL/GenBank/DDBJ whole genome shotgun (WGS) entry which is preliminary data.</text>
</comment>
<accession>A0ABT8AJ70</accession>
<gene>
    <name evidence="1" type="ORF">QWZ18_04155</name>
</gene>